<dbReference type="EMBL" id="QYBA01000065">
    <property type="protein sequence ID" value="TKY92182.1"/>
    <property type="molecule type" value="Genomic_DNA"/>
</dbReference>
<organism evidence="1 2">
    <name type="scientific">Candidatus Methanomarinus sp</name>
    <dbReference type="NCBI Taxonomy" id="3386244"/>
    <lineage>
        <taxon>Archaea</taxon>
        <taxon>Methanobacteriati</taxon>
        <taxon>Methanobacteriota</taxon>
        <taxon>Stenosarchaea group</taxon>
        <taxon>Methanomicrobia</taxon>
        <taxon>Methanosarcinales</taxon>
        <taxon>ANME-2 cluster</taxon>
        <taxon>Candidatus Methanocomedenaceae</taxon>
        <taxon>Candidatus Methanomarinus</taxon>
    </lineage>
</organism>
<accession>A0AC61SCA2</accession>
<name>A0AC61SCA2_9EURY</name>
<protein>
    <submittedName>
        <fullName evidence="1">DUF3368 domain-containing protein</fullName>
    </submittedName>
</protein>
<reference evidence="1" key="1">
    <citation type="submission" date="2018-09" db="EMBL/GenBank/DDBJ databases">
        <title>A genomic encyclopedia of anaerobic methanotrophic archaea.</title>
        <authorList>
            <person name="Skennerton C.T."/>
            <person name="Chadwick G.L."/>
            <person name="Laso-Perez R."/>
            <person name="Leu A.O."/>
            <person name="Speth D.R."/>
            <person name="Yu H."/>
            <person name="Morgan-Lang C."/>
            <person name="Hatzenpichler R."/>
            <person name="Goudeau D."/>
            <person name="Malmstrom R."/>
            <person name="Woyke T."/>
            <person name="Hallam S."/>
            <person name="Tyson G.W."/>
            <person name="Wegener G."/>
            <person name="Boetius A."/>
            <person name="Orphan V.J."/>
        </authorList>
    </citation>
    <scope>NUCLEOTIDE SEQUENCE</scope>
    <source>
        <strain evidence="1">CONS3730D10UFb2</strain>
    </source>
</reference>
<dbReference type="Proteomes" id="UP000315423">
    <property type="component" value="Unassembled WGS sequence"/>
</dbReference>
<evidence type="ECO:0000313" key="2">
    <source>
        <dbReference type="Proteomes" id="UP000315423"/>
    </source>
</evidence>
<evidence type="ECO:0000313" key="1">
    <source>
        <dbReference type="EMBL" id="TKY92182.1"/>
    </source>
</evidence>
<gene>
    <name evidence="1" type="ORF">C5S46_01980</name>
</gene>
<comment type="caution">
    <text evidence="1">The sequence shown here is derived from an EMBL/GenBank/DDBJ whole genome shotgun (WGS) entry which is preliminary data.</text>
</comment>
<proteinExistence type="predicted"/>
<sequence>MKPLIFDATPLIYLGKINFIEKIIPFPEEKYTPESVYNEVVVEGKKSGYSEVYLIEKIITKGIINIKMPTNKQYLSHLKENSKIHNGDAQVLALASELYGIALLDDEEARGMAEIEGIEHHGTIYLLLRMKKMGLLTKEETINGLNEMLHNGWRCSTELYAEILKNLQYNIGLTQQ</sequence>